<gene>
    <name evidence="2" type="ORF">IAC75_05945</name>
</gene>
<dbReference type="InterPro" id="IPR036551">
    <property type="entry name" value="Flavin_trans-like"/>
</dbReference>
<reference evidence="2" key="1">
    <citation type="submission" date="2020-10" db="EMBL/GenBank/DDBJ databases">
        <authorList>
            <person name="Gilroy R."/>
        </authorList>
    </citation>
    <scope>NUCLEOTIDE SEQUENCE</scope>
    <source>
        <strain evidence="2">10669</strain>
    </source>
</reference>
<proteinExistence type="predicted"/>
<comment type="caution">
    <text evidence="2">The sequence shown here is derived from an EMBL/GenBank/DDBJ whole genome shotgun (WGS) entry which is preliminary data.</text>
</comment>
<dbReference type="GO" id="GO:0004633">
    <property type="term" value="F:phosphopantothenoylcysteine decarboxylase activity"/>
    <property type="evidence" value="ECO:0007669"/>
    <property type="project" value="TreeGrafter"/>
</dbReference>
<name>A0A9D1NKT2_9BACT</name>
<evidence type="ECO:0000313" key="3">
    <source>
        <dbReference type="Proteomes" id="UP000886812"/>
    </source>
</evidence>
<dbReference type="SUPFAM" id="SSF52507">
    <property type="entry name" value="Homo-oligomeric flavin-containing Cys decarboxylases, HFCD"/>
    <property type="match status" value="1"/>
</dbReference>
<evidence type="ECO:0000313" key="2">
    <source>
        <dbReference type="EMBL" id="HIV04671.1"/>
    </source>
</evidence>
<dbReference type="Proteomes" id="UP000886812">
    <property type="component" value="Unassembled WGS sequence"/>
</dbReference>
<dbReference type="GO" id="GO:0071513">
    <property type="term" value="C:phosphopantothenoylcysteine decarboxylase complex"/>
    <property type="evidence" value="ECO:0007669"/>
    <property type="project" value="TreeGrafter"/>
</dbReference>
<dbReference type="AlphaFoldDB" id="A0A9D1NKT2"/>
<protein>
    <submittedName>
        <fullName evidence="2">Phosphopantothenoylcysteine decarboxylase</fullName>
    </submittedName>
</protein>
<reference evidence="2" key="2">
    <citation type="journal article" date="2021" name="PeerJ">
        <title>Extensive microbial diversity within the chicken gut microbiome revealed by metagenomics and culture.</title>
        <authorList>
            <person name="Gilroy R."/>
            <person name="Ravi A."/>
            <person name="Getino M."/>
            <person name="Pursley I."/>
            <person name="Horton D.L."/>
            <person name="Alikhan N.F."/>
            <person name="Baker D."/>
            <person name="Gharbi K."/>
            <person name="Hall N."/>
            <person name="Watson M."/>
            <person name="Adriaenssens E.M."/>
            <person name="Foster-Nyarko E."/>
            <person name="Jarju S."/>
            <person name="Secka A."/>
            <person name="Antonio M."/>
            <person name="Oren A."/>
            <person name="Chaudhuri R.R."/>
            <person name="La Ragione R."/>
            <person name="Hildebrand F."/>
            <person name="Pallen M.J."/>
        </authorList>
    </citation>
    <scope>NUCLEOTIDE SEQUENCE</scope>
    <source>
        <strain evidence="2">10669</strain>
    </source>
</reference>
<sequence>MGFLEGKNIVLGVTGSVAAFKAAEIASLLVKEGAEVRAVMTREAEEFIAPLTLKTLTRRPVVRSLWDENAPWKPEHIALAEWADLLLVAPATAHVVACFAHGLAPDALTCAYLATRVPVVIAPAMNDAMFAHPATQANLETLRERGNIVVEPAEGRLACGVSGKGRLADPAEIVGRVADILG</sequence>
<dbReference type="PANTHER" id="PTHR14359">
    <property type="entry name" value="HOMO-OLIGOMERIC FLAVIN CONTAINING CYS DECARBOXYLASE FAMILY"/>
    <property type="match status" value="1"/>
</dbReference>
<dbReference type="InterPro" id="IPR003382">
    <property type="entry name" value="Flavoprotein"/>
</dbReference>
<organism evidence="2 3">
    <name type="scientific">Candidatus Spyradosoma merdigallinarum</name>
    <dbReference type="NCBI Taxonomy" id="2840950"/>
    <lineage>
        <taxon>Bacteria</taxon>
        <taxon>Pseudomonadati</taxon>
        <taxon>Verrucomicrobiota</taxon>
        <taxon>Opitutia</taxon>
        <taxon>Opitutia incertae sedis</taxon>
        <taxon>Candidatus Spyradosoma</taxon>
    </lineage>
</organism>
<dbReference type="GO" id="GO:0010181">
    <property type="term" value="F:FMN binding"/>
    <property type="evidence" value="ECO:0007669"/>
    <property type="project" value="TreeGrafter"/>
</dbReference>
<feature type="domain" description="Flavoprotein" evidence="1">
    <location>
        <begin position="7"/>
        <end position="180"/>
    </location>
</feature>
<dbReference type="EMBL" id="DVOG01000154">
    <property type="protein sequence ID" value="HIV04671.1"/>
    <property type="molecule type" value="Genomic_DNA"/>
</dbReference>
<dbReference type="Gene3D" id="3.40.50.1950">
    <property type="entry name" value="Flavin prenyltransferase-like"/>
    <property type="match status" value="1"/>
</dbReference>
<dbReference type="Pfam" id="PF02441">
    <property type="entry name" value="Flavoprotein"/>
    <property type="match status" value="1"/>
</dbReference>
<dbReference type="GO" id="GO:0015937">
    <property type="term" value="P:coenzyme A biosynthetic process"/>
    <property type="evidence" value="ECO:0007669"/>
    <property type="project" value="TreeGrafter"/>
</dbReference>
<evidence type="ECO:0000259" key="1">
    <source>
        <dbReference type="Pfam" id="PF02441"/>
    </source>
</evidence>
<dbReference type="PANTHER" id="PTHR14359:SF6">
    <property type="entry name" value="PHOSPHOPANTOTHENOYLCYSTEINE DECARBOXYLASE"/>
    <property type="match status" value="1"/>
</dbReference>
<accession>A0A9D1NKT2</accession>